<protein>
    <recommendedName>
        <fullName evidence="3">Secretion system C-terminal sorting domain-containing protein</fullName>
    </recommendedName>
</protein>
<keyword evidence="2" id="KW-1185">Reference proteome</keyword>
<comment type="caution">
    <text evidence="1">The sequence shown here is derived from an EMBL/GenBank/DDBJ whole genome shotgun (WGS) entry which is preliminary data.</text>
</comment>
<proteinExistence type="predicted"/>
<sequence>MEDVYALSFQGREKGSTTDISLYSLRLNYFAPYTTETISSSVESSSYGIRHAPGRILFPREISHGLFTLYTTQGRRVHEEQLFQGNTELRIDFLRRGTYIGVLETSDGRIVHTFSVK</sequence>
<evidence type="ECO:0000313" key="2">
    <source>
        <dbReference type="Proteomes" id="UP000017148"/>
    </source>
</evidence>
<evidence type="ECO:0000313" key="1">
    <source>
        <dbReference type="EMBL" id="ERP38871.1"/>
    </source>
</evidence>
<dbReference type="Proteomes" id="UP000017148">
    <property type="component" value="Unassembled WGS sequence"/>
</dbReference>
<accession>U7DDB0</accession>
<name>U7DDB0_9BACT</name>
<reference evidence="1 2" key="1">
    <citation type="journal article" date="2013" name="Environ. Microbiol.">
        <title>Genome analysis of Chitinivibrio alkaliphilus gen. nov., sp. nov., a novel extremely haloalkaliphilic anaerobic chitinolytic bacterium from the candidate phylum Termite Group 3.</title>
        <authorList>
            <person name="Sorokin D.Y."/>
            <person name="Gumerov V.M."/>
            <person name="Rakitin A.L."/>
            <person name="Beletsky A.V."/>
            <person name="Damste J.S."/>
            <person name="Muyzer G."/>
            <person name="Mardanov A.V."/>
            <person name="Ravin N.V."/>
        </authorList>
    </citation>
    <scope>NUCLEOTIDE SEQUENCE [LARGE SCALE GENOMIC DNA]</scope>
    <source>
        <strain evidence="1 2">ACht1</strain>
    </source>
</reference>
<gene>
    <name evidence="1" type="ORF">CALK_0649</name>
</gene>
<dbReference type="EMBL" id="ASJR01000004">
    <property type="protein sequence ID" value="ERP38871.1"/>
    <property type="molecule type" value="Genomic_DNA"/>
</dbReference>
<dbReference type="AlphaFoldDB" id="U7DDB0"/>
<organism evidence="1 2">
    <name type="scientific">Chitinivibrio alkaliphilus ACht1</name>
    <dbReference type="NCBI Taxonomy" id="1313304"/>
    <lineage>
        <taxon>Bacteria</taxon>
        <taxon>Pseudomonadati</taxon>
        <taxon>Fibrobacterota</taxon>
        <taxon>Chitinivibrionia</taxon>
        <taxon>Chitinivibrionales</taxon>
        <taxon>Chitinivibrionaceae</taxon>
        <taxon>Chitinivibrio</taxon>
    </lineage>
</organism>
<evidence type="ECO:0008006" key="3">
    <source>
        <dbReference type="Google" id="ProtNLM"/>
    </source>
</evidence>